<dbReference type="Proteomes" id="UP000223527">
    <property type="component" value="Unassembled WGS sequence"/>
</dbReference>
<dbReference type="GO" id="GO:0003677">
    <property type="term" value="F:DNA binding"/>
    <property type="evidence" value="ECO:0007669"/>
    <property type="project" value="UniProtKB-KW"/>
</dbReference>
<dbReference type="OrthoDB" id="3182121at2"/>
<proteinExistence type="predicted"/>
<keyword evidence="4" id="KW-1185">Reference proteome</keyword>
<evidence type="ECO:0000259" key="1">
    <source>
        <dbReference type="Pfam" id="PF01796"/>
    </source>
</evidence>
<dbReference type="InterPro" id="IPR052513">
    <property type="entry name" value="Thioester_dehydratase-like"/>
</dbReference>
<dbReference type="RefSeq" id="WP_099096065.1">
    <property type="nucleotide sequence ID" value="NZ_PDNU01000026.1"/>
</dbReference>
<name>A0A2C7ACL0_9PROT</name>
<sequence length="133" mass="14713">MTLPTPEVTPLNEAYWAGLAAGELRFQHCPHCGHRWLPARRECPACLREGAGWEKAAGTGQVISWVVYHTAYHDAFRDRLPYNVAIVELDEGPRLITNILAPHDSIAAGMRVRLEVQSDFGVNLPRFAPAGTP</sequence>
<feature type="domain" description="ChsH2 rubredoxin-like zinc ribbon" evidence="2">
    <location>
        <begin position="16"/>
        <end position="48"/>
    </location>
</feature>
<dbReference type="Pfam" id="PF01796">
    <property type="entry name" value="OB_ChsH2_C"/>
    <property type="match status" value="1"/>
</dbReference>
<dbReference type="EMBL" id="PDNU01000026">
    <property type="protein sequence ID" value="PHK94397.1"/>
    <property type="molecule type" value="Genomic_DNA"/>
</dbReference>
<dbReference type="InterPro" id="IPR022002">
    <property type="entry name" value="ChsH2_Znr"/>
</dbReference>
<evidence type="ECO:0000313" key="3">
    <source>
        <dbReference type="EMBL" id="PHK94397.1"/>
    </source>
</evidence>
<comment type="caution">
    <text evidence="3">The sequence shown here is derived from an EMBL/GenBank/DDBJ whole genome shotgun (WGS) entry which is preliminary data.</text>
</comment>
<reference evidence="3 4" key="1">
    <citation type="submission" date="2017-10" db="EMBL/GenBank/DDBJ databases">
        <authorList>
            <person name="Banno H."/>
            <person name="Chua N.-H."/>
        </authorList>
    </citation>
    <scope>NUCLEOTIDE SEQUENCE [LARGE SCALE GENOMIC DNA]</scope>
    <source>
        <strain evidence="3 4">YW11</strain>
    </source>
</reference>
<organism evidence="3 4">
    <name type="scientific">Teichococcus rhizosphaerae</name>
    <dbReference type="NCBI Taxonomy" id="1335062"/>
    <lineage>
        <taxon>Bacteria</taxon>
        <taxon>Pseudomonadati</taxon>
        <taxon>Pseudomonadota</taxon>
        <taxon>Alphaproteobacteria</taxon>
        <taxon>Acetobacterales</taxon>
        <taxon>Roseomonadaceae</taxon>
        <taxon>Roseomonas</taxon>
    </lineage>
</organism>
<evidence type="ECO:0000259" key="2">
    <source>
        <dbReference type="Pfam" id="PF12172"/>
    </source>
</evidence>
<feature type="domain" description="ChsH2 C-terminal OB-fold" evidence="1">
    <location>
        <begin position="53"/>
        <end position="116"/>
    </location>
</feature>
<evidence type="ECO:0000313" key="4">
    <source>
        <dbReference type="Proteomes" id="UP000223527"/>
    </source>
</evidence>
<accession>A0A2C7ACL0</accession>
<gene>
    <name evidence="3" type="ORF">CR162_13520</name>
</gene>
<protein>
    <submittedName>
        <fullName evidence="3">DNA-binding protein</fullName>
    </submittedName>
</protein>
<dbReference type="InterPro" id="IPR002878">
    <property type="entry name" value="ChsH2_C"/>
</dbReference>
<dbReference type="InterPro" id="IPR012340">
    <property type="entry name" value="NA-bd_OB-fold"/>
</dbReference>
<dbReference type="SUPFAM" id="SSF50249">
    <property type="entry name" value="Nucleic acid-binding proteins"/>
    <property type="match status" value="1"/>
</dbReference>
<dbReference type="Pfam" id="PF12172">
    <property type="entry name" value="zf-ChsH2"/>
    <property type="match status" value="1"/>
</dbReference>
<dbReference type="Gene3D" id="6.10.30.10">
    <property type="match status" value="1"/>
</dbReference>
<dbReference type="PANTHER" id="PTHR34075:SF5">
    <property type="entry name" value="BLR3430 PROTEIN"/>
    <property type="match status" value="1"/>
</dbReference>
<keyword evidence="3" id="KW-0238">DNA-binding</keyword>
<dbReference type="PANTHER" id="PTHR34075">
    <property type="entry name" value="BLR3430 PROTEIN"/>
    <property type="match status" value="1"/>
</dbReference>
<dbReference type="AlphaFoldDB" id="A0A2C7ACL0"/>